<feature type="binding site" evidence="7">
    <location>
        <begin position="19"/>
        <end position="26"/>
    </location>
    <ligand>
        <name>GTP</name>
        <dbReference type="ChEBI" id="CHEBI:37565"/>
    </ligand>
</feature>
<feature type="binding site" evidence="7">
    <location>
        <begin position="83"/>
        <end position="87"/>
    </location>
    <ligand>
        <name>GTP</name>
        <dbReference type="ChEBI" id="CHEBI:37565"/>
    </ligand>
</feature>
<dbReference type="InterPro" id="IPR004161">
    <property type="entry name" value="EFTu-like_2"/>
</dbReference>
<dbReference type="Gene3D" id="2.40.30.10">
    <property type="entry name" value="Translation factors"/>
    <property type="match status" value="1"/>
</dbReference>
<dbReference type="FunFam" id="3.40.50.300:FF:000029">
    <property type="entry name" value="Elongation factor G"/>
    <property type="match status" value="1"/>
</dbReference>
<dbReference type="Gene3D" id="3.40.50.300">
    <property type="entry name" value="P-loop containing nucleotide triphosphate hydrolases"/>
    <property type="match status" value="1"/>
</dbReference>
<dbReference type="SUPFAM" id="SSF54211">
    <property type="entry name" value="Ribosomal protein S5 domain 2-like"/>
    <property type="match status" value="1"/>
</dbReference>
<dbReference type="InterPro" id="IPR000795">
    <property type="entry name" value="T_Tr_GTP-bd_dom"/>
</dbReference>
<dbReference type="InterPro" id="IPR020568">
    <property type="entry name" value="Ribosomal_Su5_D2-typ_SF"/>
</dbReference>
<evidence type="ECO:0000256" key="6">
    <source>
        <dbReference type="ARBA" id="ARBA00024731"/>
    </source>
</evidence>
<evidence type="ECO:0000256" key="2">
    <source>
        <dbReference type="ARBA" id="ARBA00022741"/>
    </source>
</evidence>
<dbReference type="Gene3D" id="3.30.70.870">
    <property type="entry name" value="Elongation Factor G (Translational Gtpase), domain 3"/>
    <property type="match status" value="1"/>
</dbReference>
<dbReference type="Pfam" id="PF14492">
    <property type="entry name" value="EFG_III"/>
    <property type="match status" value="1"/>
</dbReference>
<dbReference type="Pfam" id="PF03144">
    <property type="entry name" value="GTP_EFTU_D2"/>
    <property type="match status" value="1"/>
</dbReference>
<dbReference type="GO" id="GO:0032790">
    <property type="term" value="P:ribosome disassembly"/>
    <property type="evidence" value="ECO:0007669"/>
    <property type="project" value="TreeGrafter"/>
</dbReference>
<keyword evidence="4 7" id="KW-0648">Protein biosynthesis</keyword>
<dbReference type="NCBIfam" id="TIGR00484">
    <property type="entry name" value="EF-G"/>
    <property type="match status" value="1"/>
</dbReference>
<dbReference type="InterPro" id="IPR031157">
    <property type="entry name" value="G_TR_CS"/>
</dbReference>
<evidence type="ECO:0000256" key="3">
    <source>
        <dbReference type="ARBA" id="ARBA00022768"/>
    </source>
</evidence>
<evidence type="ECO:0000259" key="9">
    <source>
        <dbReference type="PROSITE" id="PS51722"/>
    </source>
</evidence>
<keyword evidence="7" id="KW-0963">Cytoplasm</keyword>
<dbReference type="Pfam" id="PF00679">
    <property type="entry name" value="EFG_C"/>
    <property type="match status" value="1"/>
</dbReference>
<dbReference type="CDD" id="cd01886">
    <property type="entry name" value="EF-G"/>
    <property type="match status" value="1"/>
</dbReference>
<dbReference type="GO" id="GO:0003746">
    <property type="term" value="F:translation elongation factor activity"/>
    <property type="evidence" value="ECO:0007669"/>
    <property type="project" value="UniProtKB-UniRule"/>
</dbReference>
<gene>
    <name evidence="7" type="primary">fusA</name>
    <name evidence="10" type="ORF">FHX76_002116</name>
</gene>
<dbReference type="SUPFAM" id="SSF52540">
    <property type="entry name" value="P-loop containing nucleoside triphosphate hydrolases"/>
    <property type="match status" value="1"/>
</dbReference>
<comment type="function">
    <text evidence="6 7">Catalyzes the GTP-dependent ribosomal translocation step during translation elongation. During this step, the ribosome changes from the pre-translocational (PRE) to the post-translocational (POST) state as the newly formed A-site-bound peptidyl-tRNA and P-site-bound deacylated tRNA move to the P and E sites, respectively. Catalyzes the coordinated movement of the two tRNA molecules, the mRNA and conformational changes in the ribosome.</text>
</comment>
<dbReference type="PANTHER" id="PTHR43261:SF1">
    <property type="entry name" value="RIBOSOME-RELEASING FACTOR 2, MITOCHONDRIAL"/>
    <property type="match status" value="1"/>
</dbReference>
<dbReference type="FunFam" id="2.40.30.10:FF:000006">
    <property type="entry name" value="Elongation factor G"/>
    <property type="match status" value="1"/>
</dbReference>
<evidence type="ECO:0000256" key="4">
    <source>
        <dbReference type="ARBA" id="ARBA00022917"/>
    </source>
</evidence>
<organism evidence="10 11">
    <name type="scientific">Lysinibacter cavernae</name>
    <dbReference type="NCBI Taxonomy" id="1640652"/>
    <lineage>
        <taxon>Bacteria</taxon>
        <taxon>Bacillati</taxon>
        <taxon>Actinomycetota</taxon>
        <taxon>Actinomycetes</taxon>
        <taxon>Micrococcales</taxon>
        <taxon>Microbacteriaceae</taxon>
        <taxon>Lysinibacter</taxon>
    </lineage>
</organism>
<dbReference type="InterPro" id="IPR009022">
    <property type="entry name" value="EFG_III"/>
</dbReference>
<keyword evidence="3 7" id="KW-0251">Elongation factor</keyword>
<dbReference type="FunFam" id="3.30.70.870:FF:000001">
    <property type="entry name" value="Elongation factor G"/>
    <property type="match status" value="1"/>
</dbReference>
<comment type="subcellular location">
    <subcellularLocation>
        <location evidence="7">Cytoplasm</location>
    </subcellularLocation>
</comment>
<dbReference type="CDD" id="cd01434">
    <property type="entry name" value="EFG_mtEFG1_IV"/>
    <property type="match status" value="1"/>
</dbReference>
<dbReference type="GO" id="GO:0003924">
    <property type="term" value="F:GTPase activity"/>
    <property type="evidence" value="ECO:0007669"/>
    <property type="project" value="InterPro"/>
</dbReference>
<dbReference type="Pfam" id="PF03764">
    <property type="entry name" value="EFG_IV"/>
    <property type="match status" value="1"/>
</dbReference>
<dbReference type="FunFam" id="3.30.230.10:FF:000003">
    <property type="entry name" value="Elongation factor G"/>
    <property type="match status" value="1"/>
</dbReference>
<dbReference type="CDD" id="cd16262">
    <property type="entry name" value="EFG_III"/>
    <property type="match status" value="1"/>
</dbReference>
<dbReference type="Pfam" id="PF00009">
    <property type="entry name" value="GTP_EFTU"/>
    <property type="match status" value="1"/>
</dbReference>
<dbReference type="RefSeq" id="WP_167150626.1">
    <property type="nucleotide sequence ID" value="NZ_JAAMOX010000002.1"/>
</dbReference>
<dbReference type="SMART" id="SM00889">
    <property type="entry name" value="EFG_IV"/>
    <property type="match status" value="1"/>
</dbReference>
<feature type="domain" description="Tr-type G" evidence="9">
    <location>
        <begin position="10"/>
        <end position="290"/>
    </location>
</feature>
<dbReference type="InterPro" id="IPR041095">
    <property type="entry name" value="EFG_II"/>
</dbReference>
<dbReference type="FunFam" id="3.30.70.240:FF:000001">
    <property type="entry name" value="Elongation factor G"/>
    <property type="match status" value="1"/>
</dbReference>
<keyword evidence="2 7" id="KW-0547">Nucleotide-binding</keyword>
<dbReference type="InterPro" id="IPR035649">
    <property type="entry name" value="EFG_V"/>
</dbReference>
<dbReference type="NCBIfam" id="TIGR00231">
    <property type="entry name" value="small_GTP"/>
    <property type="match status" value="1"/>
</dbReference>
<dbReference type="Proteomes" id="UP000541033">
    <property type="component" value="Unassembled WGS sequence"/>
</dbReference>
<dbReference type="InterPro" id="IPR035647">
    <property type="entry name" value="EFG_III/V"/>
</dbReference>
<dbReference type="GO" id="GO:0005737">
    <property type="term" value="C:cytoplasm"/>
    <property type="evidence" value="ECO:0007669"/>
    <property type="project" value="UniProtKB-SubCell"/>
</dbReference>
<dbReference type="PRINTS" id="PR00315">
    <property type="entry name" value="ELONGATNFCT"/>
</dbReference>
<dbReference type="InterPro" id="IPR047872">
    <property type="entry name" value="EFG_IV"/>
</dbReference>
<dbReference type="GO" id="GO:0005525">
    <property type="term" value="F:GTP binding"/>
    <property type="evidence" value="ECO:0007669"/>
    <property type="project" value="UniProtKB-UniRule"/>
</dbReference>
<dbReference type="PANTHER" id="PTHR43261">
    <property type="entry name" value="TRANSLATION ELONGATION FACTOR G-RELATED"/>
    <property type="match status" value="1"/>
</dbReference>
<evidence type="ECO:0000256" key="7">
    <source>
        <dbReference type="HAMAP-Rule" id="MF_00054"/>
    </source>
</evidence>
<dbReference type="SUPFAM" id="SSF54980">
    <property type="entry name" value="EF-G C-terminal domain-like"/>
    <property type="match status" value="2"/>
</dbReference>
<dbReference type="InterPro" id="IPR000640">
    <property type="entry name" value="EFG_V-like"/>
</dbReference>
<evidence type="ECO:0000256" key="5">
    <source>
        <dbReference type="ARBA" id="ARBA00023134"/>
    </source>
</evidence>
<accession>A0A7X5TTI0</accession>
<dbReference type="Gene3D" id="3.30.70.240">
    <property type="match status" value="1"/>
</dbReference>
<name>A0A7X5TTI0_9MICO</name>
<dbReference type="SUPFAM" id="SSF50447">
    <property type="entry name" value="Translation proteins"/>
    <property type="match status" value="1"/>
</dbReference>
<dbReference type="SMART" id="SM00838">
    <property type="entry name" value="EFG_C"/>
    <property type="match status" value="1"/>
</dbReference>
<dbReference type="InterPro" id="IPR014721">
    <property type="entry name" value="Ribsml_uS5_D2-typ_fold_subgr"/>
</dbReference>
<dbReference type="CDD" id="cd04088">
    <property type="entry name" value="EFG_mtEFG_II"/>
    <property type="match status" value="1"/>
</dbReference>
<dbReference type="InterPro" id="IPR004540">
    <property type="entry name" value="Transl_elong_EFG/EF2"/>
</dbReference>
<dbReference type="InterPro" id="IPR005517">
    <property type="entry name" value="Transl_elong_EFG/EF2_IV"/>
</dbReference>
<feature type="binding site" evidence="7">
    <location>
        <begin position="137"/>
        <end position="140"/>
    </location>
    <ligand>
        <name>GTP</name>
        <dbReference type="ChEBI" id="CHEBI:37565"/>
    </ligand>
</feature>
<keyword evidence="5 7" id="KW-0342">GTP-binding</keyword>
<dbReference type="InterPro" id="IPR009000">
    <property type="entry name" value="Transl_B-barrel_sf"/>
</dbReference>
<dbReference type="InterPro" id="IPR005225">
    <property type="entry name" value="Small_GTP-bd"/>
</dbReference>
<dbReference type="NCBIfam" id="NF009381">
    <property type="entry name" value="PRK12740.1-5"/>
    <property type="match status" value="1"/>
</dbReference>
<comment type="similarity">
    <text evidence="1 7">Belongs to the TRAFAC class translation factor GTPase superfamily. Classic translation factor GTPase family. EF-G/EF-2 subfamily.</text>
</comment>
<dbReference type="EMBL" id="JAAMOX010000002">
    <property type="protein sequence ID" value="NIH54220.1"/>
    <property type="molecule type" value="Genomic_DNA"/>
</dbReference>
<evidence type="ECO:0000256" key="8">
    <source>
        <dbReference type="NCBIfam" id="TIGR00484"/>
    </source>
</evidence>
<evidence type="ECO:0000313" key="10">
    <source>
        <dbReference type="EMBL" id="NIH54220.1"/>
    </source>
</evidence>
<dbReference type="AlphaFoldDB" id="A0A7X5TTI0"/>
<dbReference type="HAMAP" id="MF_00054_B">
    <property type="entry name" value="EF_G_EF_2_B"/>
    <property type="match status" value="1"/>
</dbReference>
<evidence type="ECO:0000313" key="11">
    <source>
        <dbReference type="Proteomes" id="UP000541033"/>
    </source>
</evidence>
<dbReference type="PROSITE" id="PS00301">
    <property type="entry name" value="G_TR_1"/>
    <property type="match status" value="1"/>
</dbReference>
<proteinExistence type="inferred from homology"/>
<dbReference type="CDD" id="cd03713">
    <property type="entry name" value="EFG_mtEFG_C"/>
    <property type="match status" value="1"/>
</dbReference>
<keyword evidence="11" id="KW-1185">Reference proteome</keyword>
<evidence type="ECO:0000256" key="1">
    <source>
        <dbReference type="ARBA" id="ARBA00005870"/>
    </source>
</evidence>
<dbReference type="Gene3D" id="3.30.230.10">
    <property type="match status" value="1"/>
</dbReference>
<dbReference type="PROSITE" id="PS51722">
    <property type="entry name" value="G_TR_2"/>
    <property type="match status" value="1"/>
</dbReference>
<comment type="caution">
    <text evidence="10">The sequence shown here is derived from an EMBL/GenBank/DDBJ whole genome shotgun (WGS) entry which is preliminary data.</text>
</comment>
<sequence length="704" mass="77712">MALDVLTDLNKVRNIGIMAHIDAGKTTTTERILFYTGVNHKIGETHDGASTMDWMEQEQERGITITSAATTCYWKNNQINIIDTPGHVDFTVEVERSLRVLDGAVAVFDGKEGVEPQSETVWRQADKYNVPRICFVNKMDKLGADFYFTVDTIINRLGAKPLVIQLPIGSESNFEGVVDLVEMVAKTWRGDSKGDVTMGASYEIEEIPADLKEKAAEYRTLLLETVAETDDALMEKYFGGEELTIEEIKKGIRYLTVNSLIYPVLCGSAFKNRGVQPMLDAVIDYLPNPLDVGAIEAHDPRDESIIIERHADFDEPFAGLAFKVAVHPFFGRLTYVRVYSGHVASGGQVYNSTKGKKERIGKIFQMHSNKENPVDSIAAGHIYAVIGLKDTTTGDTLCDPNNQVVLESMTFPDPVIEVAIEPKTKADQEKLGTAIQKLAEEDPTFRVSLNQETGQTVIAGMGELHLDILVDRMRREFKVEANVGKPQVAYRETIRREVPKHDYTHKKQTGGSGQFAKVQIAIAPLEATSEKTYEFENKVTGGRIPREYIPSVDAGIQDALNVGVLAGFPMVGVKASLLDGQYHDVDSSEMAFKIAGSMAFKEAVRLANPVLLEPMMAVEVRTPEEYMGDVIGDLNSRRGQIQSMEDASGVKVVRALVPLSEMFGYIGDLRSKTSGRAVFSMTFDSYAEVPKAVAEEIVQKTNGE</sequence>
<dbReference type="InterPro" id="IPR027417">
    <property type="entry name" value="P-loop_NTPase"/>
</dbReference>
<reference evidence="10 11" key="1">
    <citation type="submission" date="2020-02" db="EMBL/GenBank/DDBJ databases">
        <title>Sequencing the genomes of 1000 actinobacteria strains.</title>
        <authorList>
            <person name="Klenk H.-P."/>
        </authorList>
    </citation>
    <scope>NUCLEOTIDE SEQUENCE [LARGE SCALE GENOMIC DNA]</scope>
    <source>
        <strain evidence="10 11">DSM 27960</strain>
    </source>
</reference>
<protein>
    <recommendedName>
        <fullName evidence="7 8">Elongation factor G</fullName>
        <shortName evidence="7">EF-G</shortName>
    </recommendedName>
</protein>